<dbReference type="AlphaFoldDB" id="A0A318TXI6"/>
<dbReference type="InterPro" id="IPR052563">
    <property type="entry name" value="FliK"/>
</dbReference>
<accession>A0A318TXI6</accession>
<feature type="domain" description="Flagellar hook-length control protein-like C-terminal" evidence="2">
    <location>
        <begin position="396"/>
        <end position="478"/>
    </location>
</feature>
<feature type="compositionally biased region" description="Basic and acidic residues" evidence="1">
    <location>
        <begin position="88"/>
        <end position="121"/>
    </location>
</feature>
<keyword evidence="3" id="KW-0966">Cell projection</keyword>
<dbReference type="EMBL" id="QJTI01000003">
    <property type="protein sequence ID" value="PYF04359.1"/>
    <property type="molecule type" value="Genomic_DNA"/>
</dbReference>
<feature type="region of interest" description="Disordered" evidence="1">
    <location>
        <begin position="1"/>
        <end position="167"/>
    </location>
</feature>
<keyword evidence="4" id="KW-1185">Reference proteome</keyword>
<proteinExistence type="predicted"/>
<feature type="compositionally biased region" description="Basic and acidic residues" evidence="1">
    <location>
        <begin position="296"/>
        <end position="306"/>
    </location>
</feature>
<dbReference type="Gene3D" id="3.30.750.140">
    <property type="match status" value="1"/>
</dbReference>
<feature type="compositionally biased region" description="Low complexity" evidence="1">
    <location>
        <begin position="308"/>
        <end position="319"/>
    </location>
</feature>
<dbReference type="PANTHER" id="PTHR37533:SF2">
    <property type="entry name" value="FLAGELLAR HOOK-LENGTH CONTROL PROTEIN"/>
    <property type="match status" value="1"/>
</dbReference>
<dbReference type="InterPro" id="IPR021136">
    <property type="entry name" value="Flagellar_hook_control-like_C"/>
</dbReference>
<feature type="compositionally biased region" description="Basic and acidic residues" evidence="1">
    <location>
        <begin position="19"/>
        <end position="30"/>
    </location>
</feature>
<evidence type="ECO:0000259" key="2">
    <source>
        <dbReference type="Pfam" id="PF02120"/>
    </source>
</evidence>
<dbReference type="CDD" id="cd17470">
    <property type="entry name" value="T3SS_Flik_C"/>
    <property type="match status" value="1"/>
</dbReference>
<organism evidence="3 4">
    <name type="scientific">Rhodopseudomonas faecalis</name>
    <dbReference type="NCBI Taxonomy" id="99655"/>
    <lineage>
        <taxon>Bacteria</taxon>
        <taxon>Pseudomonadati</taxon>
        <taxon>Pseudomonadota</taxon>
        <taxon>Alphaproteobacteria</taxon>
        <taxon>Hyphomicrobiales</taxon>
        <taxon>Nitrobacteraceae</taxon>
        <taxon>Rhodopseudomonas</taxon>
    </lineage>
</organism>
<dbReference type="PANTHER" id="PTHR37533">
    <property type="entry name" value="FLAGELLAR HOOK-LENGTH CONTROL PROTEIN"/>
    <property type="match status" value="1"/>
</dbReference>
<feature type="region of interest" description="Disordered" evidence="1">
    <location>
        <begin position="254"/>
        <end position="340"/>
    </location>
</feature>
<protein>
    <submittedName>
        <fullName evidence="3">Flagellar hook-length control protein FliK</fullName>
    </submittedName>
</protein>
<feature type="compositionally biased region" description="Low complexity" evidence="1">
    <location>
        <begin position="123"/>
        <end position="147"/>
    </location>
</feature>
<comment type="caution">
    <text evidence="3">The sequence shown here is derived from an EMBL/GenBank/DDBJ whole genome shotgun (WGS) entry which is preliminary data.</text>
</comment>
<keyword evidence="3" id="KW-0282">Flagellum</keyword>
<dbReference type="InterPro" id="IPR038610">
    <property type="entry name" value="FliK-like_C_sf"/>
</dbReference>
<dbReference type="Pfam" id="PF02120">
    <property type="entry name" value="Flg_hook"/>
    <property type="match status" value="1"/>
</dbReference>
<evidence type="ECO:0000313" key="3">
    <source>
        <dbReference type="EMBL" id="PYF04359.1"/>
    </source>
</evidence>
<evidence type="ECO:0000256" key="1">
    <source>
        <dbReference type="SAM" id="MobiDB-lite"/>
    </source>
</evidence>
<gene>
    <name evidence="3" type="ORF">BJ122_10311</name>
</gene>
<feature type="compositionally biased region" description="Low complexity" evidence="1">
    <location>
        <begin position="157"/>
        <end position="167"/>
    </location>
</feature>
<name>A0A318TXI6_9BRAD</name>
<keyword evidence="3" id="KW-0969">Cilium</keyword>
<feature type="compositionally biased region" description="Polar residues" evidence="1">
    <location>
        <begin position="1"/>
        <end position="16"/>
    </location>
</feature>
<reference evidence="3 4" key="1">
    <citation type="submission" date="2018-06" db="EMBL/GenBank/DDBJ databases">
        <title>Genomic Encyclopedia of Archaeal and Bacterial Type Strains, Phase II (KMG-II): from individual species to whole genera.</title>
        <authorList>
            <person name="Goeker M."/>
        </authorList>
    </citation>
    <scope>NUCLEOTIDE SEQUENCE [LARGE SCALE GENOMIC DNA]</scope>
    <source>
        <strain evidence="3 4">JCM 11668</strain>
    </source>
</reference>
<sequence length="524" mass="53618">MVSVSTETSLNPSLSEPRSAGKRDRAEPHESFASLVDANSLASRADTRSNVDPSAGGRRLMDREPMRDSQPVSASNASDRSRAPQRSDAPRGVDAADRRSSSEARDSKADAPAADKDKPSREAASSGDAGAAKADDSASQDTATSSSPEADGEAAKADAQAAETQAVAQTVVEAVPVAVAATVTAPTAATAATTPTEEPVSAALALAALQADATKGEPQPAVTAEAAADQPAPAPHLAAMVAQATAAKTAIKTTATGEQPADGDGTEQTNAAAGEAKPKTLEGEAGSAAVLTDTAGKGEHKAEHKAAQHAAQNEAAAQGTAQSDAPVAPRHHADANGNGVVNQLSAAPDQVLTPAPTQQLQPSSQLSANGMPTTQWTANVATNAAVPMNRLAIEIAATAQAGNSRFEIRLDPAELGRVDVRIEVDRHGNVTSHLTVEKPETLAMLRNDAQQLQRALDDAGLKTSDSGLQFSLRDQSSGQNQNSDDQQPHYHRLEIGEEEVPPAAVIGRNYGRMLGAAGGVDIRV</sequence>
<evidence type="ECO:0000313" key="4">
    <source>
        <dbReference type="Proteomes" id="UP000248148"/>
    </source>
</evidence>
<dbReference type="Proteomes" id="UP000248148">
    <property type="component" value="Unassembled WGS sequence"/>
</dbReference>